<evidence type="ECO:0000313" key="5">
    <source>
        <dbReference type="Proteomes" id="UP000011087"/>
    </source>
</evidence>
<keyword evidence="1" id="KW-0732">Signal</keyword>
<keyword evidence="5" id="KW-1185">Reference proteome</keyword>
<dbReference type="STRING" id="905079.L1IPP0"/>
<dbReference type="InterPro" id="IPR016040">
    <property type="entry name" value="NAD(P)-bd_dom"/>
</dbReference>
<proteinExistence type="predicted"/>
<accession>L1IPP0</accession>
<evidence type="ECO:0000313" key="3">
    <source>
        <dbReference type="EMBL" id="EKX38062.1"/>
    </source>
</evidence>
<dbReference type="GeneID" id="17294746"/>
<dbReference type="OrthoDB" id="419598at2759"/>
<dbReference type="RefSeq" id="XP_005825042.1">
    <property type="nucleotide sequence ID" value="XM_005824985.1"/>
</dbReference>
<feature type="domain" description="NAD(P)-binding" evidence="2">
    <location>
        <begin position="37"/>
        <end position="239"/>
    </location>
</feature>
<dbReference type="PANTHER" id="PTHR15020">
    <property type="entry name" value="FLAVIN REDUCTASE-RELATED"/>
    <property type="match status" value="1"/>
</dbReference>
<reference evidence="3 5" key="1">
    <citation type="journal article" date="2012" name="Nature">
        <title>Algal genomes reveal evolutionary mosaicism and the fate of nucleomorphs.</title>
        <authorList>
            <consortium name="DOE Joint Genome Institute"/>
            <person name="Curtis B.A."/>
            <person name="Tanifuji G."/>
            <person name="Burki F."/>
            <person name="Gruber A."/>
            <person name="Irimia M."/>
            <person name="Maruyama S."/>
            <person name="Arias M.C."/>
            <person name="Ball S.G."/>
            <person name="Gile G.H."/>
            <person name="Hirakawa Y."/>
            <person name="Hopkins J.F."/>
            <person name="Kuo A."/>
            <person name="Rensing S.A."/>
            <person name="Schmutz J."/>
            <person name="Symeonidi A."/>
            <person name="Elias M."/>
            <person name="Eveleigh R.J."/>
            <person name="Herman E.K."/>
            <person name="Klute M.J."/>
            <person name="Nakayama T."/>
            <person name="Obornik M."/>
            <person name="Reyes-Prieto A."/>
            <person name="Armbrust E.V."/>
            <person name="Aves S.J."/>
            <person name="Beiko R.G."/>
            <person name="Coutinho P."/>
            <person name="Dacks J.B."/>
            <person name="Durnford D.G."/>
            <person name="Fast N.M."/>
            <person name="Green B.R."/>
            <person name="Grisdale C.J."/>
            <person name="Hempel F."/>
            <person name="Henrissat B."/>
            <person name="Hoppner M.P."/>
            <person name="Ishida K."/>
            <person name="Kim E."/>
            <person name="Koreny L."/>
            <person name="Kroth P.G."/>
            <person name="Liu Y."/>
            <person name="Malik S.B."/>
            <person name="Maier U.G."/>
            <person name="McRose D."/>
            <person name="Mock T."/>
            <person name="Neilson J.A."/>
            <person name="Onodera N.T."/>
            <person name="Poole A.M."/>
            <person name="Pritham E.J."/>
            <person name="Richards T.A."/>
            <person name="Rocap G."/>
            <person name="Roy S.W."/>
            <person name="Sarai C."/>
            <person name="Schaack S."/>
            <person name="Shirato S."/>
            <person name="Slamovits C.H."/>
            <person name="Spencer D.F."/>
            <person name="Suzuki S."/>
            <person name="Worden A.Z."/>
            <person name="Zauner S."/>
            <person name="Barry K."/>
            <person name="Bell C."/>
            <person name="Bharti A.K."/>
            <person name="Crow J.A."/>
            <person name="Grimwood J."/>
            <person name="Kramer R."/>
            <person name="Lindquist E."/>
            <person name="Lucas S."/>
            <person name="Salamov A."/>
            <person name="McFadden G.I."/>
            <person name="Lane C.E."/>
            <person name="Keeling P.J."/>
            <person name="Gray M.W."/>
            <person name="Grigoriev I.V."/>
            <person name="Archibald J.M."/>
        </authorList>
    </citation>
    <scope>NUCLEOTIDE SEQUENCE</scope>
    <source>
        <strain evidence="3 5">CCMP2712</strain>
    </source>
</reference>
<dbReference type="OMA" id="VGLSNMM"/>
<feature type="signal peptide" evidence="1">
    <location>
        <begin position="1"/>
        <end position="21"/>
    </location>
</feature>
<evidence type="ECO:0000256" key="1">
    <source>
        <dbReference type="SAM" id="SignalP"/>
    </source>
</evidence>
<feature type="chain" id="PRO_5008770266" description="NAD(P)-binding domain-containing protein" evidence="1">
    <location>
        <begin position="22"/>
        <end position="302"/>
    </location>
</feature>
<dbReference type="KEGG" id="gtt:GUITHDRAFT_89487"/>
<protein>
    <recommendedName>
        <fullName evidence="2">NAD(P)-binding domain-containing protein</fullName>
    </recommendedName>
</protein>
<evidence type="ECO:0000313" key="4">
    <source>
        <dbReference type="EnsemblProtists" id="EKX38062"/>
    </source>
</evidence>
<dbReference type="EnsemblProtists" id="EKX38062">
    <property type="protein sequence ID" value="EKX38062"/>
    <property type="gene ID" value="GUITHDRAFT_89487"/>
</dbReference>
<sequence>MLKGALSSLLAPLLGISVAVSDSLAAAPTGGSIAVVGASGGTGKECVNALVRRGIPVRAIIRAKTNSKGKDFVLEGDSSLVSEVIGDITSPDTLRDSLKGCKALIFAASASKKGGDPKQVDYQGLLNCAQLCIDQNIERLVVVSSGAVSRPDSAVYKFLNLFGSIMYWKIQGENEMKGMYKSAREKNPSFACSYTIVRPGGLTEGAALGVSSVELNQGDTKSGRIARADVAEICVESIFSKDAADTTFECYYKDTAKPLEGVGLSNLFKKKTSDTEAQSIMTGKERQADSWPKLFAGLDKDV</sequence>
<reference evidence="5" key="2">
    <citation type="submission" date="2012-11" db="EMBL/GenBank/DDBJ databases">
        <authorList>
            <person name="Kuo A."/>
            <person name="Curtis B.A."/>
            <person name="Tanifuji G."/>
            <person name="Burki F."/>
            <person name="Gruber A."/>
            <person name="Irimia M."/>
            <person name="Maruyama S."/>
            <person name="Arias M.C."/>
            <person name="Ball S.G."/>
            <person name="Gile G.H."/>
            <person name="Hirakawa Y."/>
            <person name="Hopkins J.F."/>
            <person name="Rensing S.A."/>
            <person name="Schmutz J."/>
            <person name="Symeonidi A."/>
            <person name="Elias M."/>
            <person name="Eveleigh R.J."/>
            <person name="Herman E.K."/>
            <person name="Klute M.J."/>
            <person name="Nakayama T."/>
            <person name="Obornik M."/>
            <person name="Reyes-Prieto A."/>
            <person name="Armbrust E.V."/>
            <person name="Aves S.J."/>
            <person name="Beiko R.G."/>
            <person name="Coutinho P."/>
            <person name="Dacks J.B."/>
            <person name="Durnford D.G."/>
            <person name="Fast N.M."/>
            <person name="Green B.R."/>
            <person name="Grisdale C."/>
            <person name="Hempe F."/>
            <person name="Henrissat B."/>
            <person name="Hoppner M.P."/>
            <person name="Ishida K.-I."/>
            <person name="Kim E."/>
            <person name="Koreny L."/>
            <person name="Kroth P.G."/>
            <person name="Liu Y."/>
            <person name="Malik S.-B."/>
            <person name="Maier U.G."/>
            <person name="McRose D."/>
            <person name="Mock T."/>
            <person name="Neilson J.A."/>
            <person name="Onodera N.T."/>
            <person name="Poole A.M."/>
            <person name="Pritham E.J."/>
            <person name="Richards T.A."/>
            <person name="Rocap G."/>
            <person name="Roy S.W."/>
            <person name="Sarai C."/>
            <person name="Schaack S."/>
            <person name="Shirato S."/>
            <person name="Slamovits C.H."/>
            <person name="Spencer D.F."/>
            <person name="Suzuki S."/>
            <person name="Worden A.Z."/>
            <person name="Zauner S."/>
            <person name="Barry K."/>
            <person name="Bell C."/>
            <person name="Bharti A.K."/>
            <person name="Crow J.A."/>
            <person name="Grimwood J."/>
            <person name="Kramer R."/>
            <person name="Lindquist E."/>
            <person name="Lucas S."/>
            <person name="Salamov A."/>
            <person name="McFadden G.I."/>
            <person name="Lane C.E."/>
            <person name="Keeling P.J."/>
            <person name="Gray M.W."/>
            <person name="Grigoriev I.V."/>
            <person name="Archibald J.M."/>
        </authorList>
    </citation>
    <scope>NUCLEOTIDE SEQUENCE</scope>
    <source>
        <strain evidence="5">CCMP2712</strain>
    </source>
</reference>
<gene>
    <name evidence="3" type="ORF">GUITHDRAFT_89487</name>
</gene>
<name>L1IPP0_GUITC</name>
<dbReference type="PaxDb" id="55529-EKX38062"/>
<dbReference type="Pfam" id="PF13460">
    <property type="entry name" value="NAD_binding_10"/>
    <property type="match status" value="1"/>
</dbReference>
<organism evidence="3">
    <name type="scientific">Guillardia theta (strain CCMP2712)</name>
    <name type="common">Cryptophyte</name>
    <dbReference type="NCBI Taxonomy" id="905079"/>
    <lineage>
        <taxon>Eukaryota</taxon>
        <taxon>Cryptophyceae</taxon>
        <taxon>Pyrenomonadales</taxon>
        <taxon>Geminigeraceae</taxon>
        <taxon>Guillardia</taxon>
    </lineage>
</organism>
<dbReference type="Proteomes" id="UP000011087">
    <property type="component" value="Unassembled WGS sequence"/>
</dbReference>
<dbReference type="HOGENOM" id="CLU_025711_0_1_1"/>
<dbReference type="SUPFAM" id="SSF51735">
    <property type="entry name" value="NAD(P)-binding Rossmann-fold domains"/>
    <property type="match status" value="1"/>
</dbReference>
<dbReference type="InterPro" id="IPR036291">
    <property type="entry name" value="NAD(P)-bd_dom_sf"/>
</dbReference>
<dbReference type="EMBL" id="JH993052">
    <property type="protein sequence ID" value="EKX38062.1"/>
    <property type="molecule type" value="Genomic_DNA"/>
</dbReference>
<dbReference type="PANTHER" id="PTHR15020:SF11">
    <property type="entry name" value="OS06G0360300 PROTEIN"/>
    <property type="match status" value="1"/>
</dbReference>
<dbReference type="eggNOG" id="KOG1203">
    <property type="taxonomic scope" value="Eukaryota"/>
</dbReference>
<evidence type="ECO:0000259" key="2">
    <source>
        <dbReference type="Pfam" id="PF13460"/>
    </source>
</evidence>
<reference evidence="4" key="3">
    <citation type="submission" date="2016-03" db="UniProtKB">
        <authorList>
            <consortium name="EnsemblProtists"/>
        </authorList>
    </citation>
    <scope>IDENTIFICATION</scope>
</reference>
<dbReference type="Gene3D" id="3.40.50.720">
    <property type="entry name" value="NAD(P)-binding Rossmann-like Domain"/>
    <property type="match status" value="1"/>
</dbReference>
<dbReference type="AlphaFoldDB" id="L1IPP0"/>